<dbReference type="GO" id="GO:0003700">
    <property type="term" value="F:DNA-binding transcription factor activity"/>
    <property type="evidence" value="ECO:0007669"/>
    <property type="project" value="TreeGrafter"/>
</dbReference>
<reference evidence="9 10" key="1">
    <citation type="submission" date="2017-07" db="EMBL/GenBank/DDBJ databases">
        <authorList>
            <person name="Talla V."/>
            <person name="Backstrom N."/>
        </authorList>
    </citation>
    <scope>NUCLEOTIDE SEQUENCE [LARGE SCALE GENOMIC DNA]</scope>
</reference>
<evidence type="ECO:0000256" key="6">
    <source>
        <dbReference type="ARBA" id="ARBA00023242"/>
    </source>
</evidence>
<feature type="domain" description="C2H2-type" evidence="8">
    <location>
        <begin position="117"/>
        <end position="144"/>
    </location>
</feature>
<dbReference type="GO" id="GO:0008270">
    <property type="term" value="F:zinc ion binding"/>
    <property type="evidence" value="ECO:0007669"/>
    <property type="project" value="UniProtKB-KW"/>
</dbReference>
<dbReference type="GO" id="GO:0005634">
    <property type="term" value="C:nucleus"/>
    <property type="evidence" value="ECO:0007669"/>
    <property type="project" value="UniProtKB-SubCell"/>
</dbReference>
<dbReference type="PANTHER" id="PTHR24390:SF79">
    <property type="entry name" value="ASPARAGINE-RICH ZINC FINGER PROTEIN AZF1"/>
    <property type="match status" value="1"/>
</dbReference>
<keyword evidence="2" id="KW-0479">Metal-binding</keyword>
<keyword evidence="5" id="KW-0862">Zinc</keyword>
<evidence type="ECO:0000313" key="9">
    <source>
        <dbReference type="EMBL" id="VVC98839.1"/>
    </source>
</evidence>
<comment type="subcellular location">
    <subcellularLocation>
        <location evidence="1">Nucleus</location>
    </subcellularLocation>
</comment>
<feature type="domain" description="C2H2-type" evidence="8">
    <location>
        <begin position="58"/>
        <end position="88"/>
    </location>
</feature>
<proteinExistence type="predicted"/>
<keyword evidence="10" id="KW-1185">Reference proteome</keyword>
<gene>
    <name evidence="9" type="ORF">LSINAPIS_LOCUS9848</name>
</gene>
<dbReference type="EMBL" id="FZQP02003823">
    <property type="protein sequence ID" value="VVC98839.1"/>
    <property type="molecule type" value="Genomic_DNA"/>
</dbReference>
<evidence type="ECO:0000256" key="5">
    <source>
        <dbReference type="ARBA" id="ARBA00022833"/>
    </source>
</evidence>
<dbReference type="Gene3D" id="3.30.160.60">
    <property type="entry name" value="Classic Zinc Finger"/>
    <property type="match status" value="3"/>
</dbReference>
<evidence type="ECO:0000313" key="10">
    <source>
        <dbReference type="Proteomes" id="UP000324832"/>
    </source>
</evidence>
<organism evidence="9 10">
    <name type="scientific">Leptidea sinapis</name>
    <dbReference type="NCBI Taxonomy" id="189913"/>
    <lineage>
        <taxon>Eukaryota</taxon>
        <taxon>Metazoa</taxon>
        <taxon>Ecdysozoa</taxon>
        <taxon>Arthropoda</taxon>
        <taxon>Hexapoda</taxon>
        <taxon>Insecta</taxon>
        <taxon>Pterygota</taxon>
        <taxon>Neoptera</taxon>
        <taxon>Endopterygota</taxon>
        <taxon>Lepidoptera</taxon>
        <taxon>Glossata</taxon>
        <taxon>Ditrysia</taxon>
        <taxon>Papilionoidea</taxon>
        <taxon>Pieridae</taxon>
        <taxon>Dismorphiinae</taxon>
        <taxon>Leptidea</taxon>
    </lineage>
</organism>
<keyword evidence="6" id="KW-0539">Nucleus</keyword>
<dbReference type="Proteomes" id="UP000324832">
    <property type="component" value="Unassembled WGS sequence"/>
</dbReference>
<name>A0A5E4QNC8_9NEOP</name>
<dbReference type="InterPro" id="IPR036236">
    <property type="entry name" value="Znf_C2H2_sf"/>
</dbReference>
<evidence type="ECO:0000256" key="4">
    <source>
        <dbReference type="ARBA" id="ARBA00022771"/>
    </source>
</evidence>
<dbReference type="GO" id="GO:0006357">
    <property type="term" value="P:regulation of transcription by RNA polymerase II"/>
    <property type="evidence" value="ECO:0007669"/>
    <property type="project" value="TreeGrafter"/>
</dbReference>
<accession>A0A5E4QNC8</accession>
<dbReference type="GO" id="GO:0000978">
    <property type="term" value="F:RNA polymerase II cis-regulatory region sequence-specific DNA binding"/>
    <property type="evidence" value="ECO:0007669"/>
    <property type="project" value="TreeGrafter"/>
</dbReference>
<dbReference type="InterPro" id="IPR013087">
    <property type="entry name" value="Znf_C2H2_type"/>
</dbReference>
<sequence length="277" mass="32089">MEKPQSSSDNHVFVDVTASSFPHSLLEFIEPKKAKVKDEDRNISEKACNTNQKIVKKVKCPECPRQFSSNNDDKLLRHIRAVHRGENPFQCYMCDYSSQNKVVFAEHVRRHKGTKPFKCSYCPHRNVSKKNLKKHELIHRPDNPLKCQICGHLARHKRSFEHHAKTFHSAESKVNSCPTCKAVLPENVLSKHLDLSKKCDECDFSTCTKALLSEHLMEVHGKKFLDKFKFRNKPWTCAVCGWKGNRYPRILLHLIHHPDQDVQDIDVSILKPFGIMK</sequence>
<dbReference type="PROSITE" id="PS50157">
    <property type="entry name" value="ZINC_FINGER_C2H2_2"/>
    <property type="match status" value="4"/>
</dbReference>
<evidence type="ECO:0000256" key="1">
    <source>
        <dbReference type="ARBA" id="ARBA00004123"/>
    </source>
</evidence>
<dbReference type="SUPFAM" id="SSF57667">
    <property type="entry name" value="beta-beta-alpha zinc fingers"/>
    <property type="match status" value="2"/>
</dbReference>
<dbReference type="PANTHER" id="PTHR24390">
    <property type="entry name" value="ZINC FINGER PROTEIN"/>
    <property type="match status" value="1"/>
</dbReference>
<dbReference type="SMART" id="SM00355">
    <property type="entry name" value="ZnF_C2H2"/>
    <property type="match status" value="6"/>
</dbReference>
<dbReference type="OrthoDB" id="6077919at2759"/>
<keyword evidence="4 7" id="KW-0863">Zinc-finger</keyword>
<protein>
    <recommendedName>
        <fullName evidence="8">C2H2-type domain-containing protein</fullName>
    </recommendedName>
</protein>
<evidence type="ECO:0000256" key="3">
    <source>
        <dbReference type="ARBA" id="ARBA00022737"/>
    </source>
</evidence>
<dbReference type="Pfam" id="PF13894">
    <property type="entry name" value="zf-C2H2_4"/>
    <property type="match status" value="1"/>
</dbReference>
<feature type="domain" description="C2H2-type" evidence="8">
    <location>
        <begin position="89"/>
        <end position="116"/>
    </location>
</feature>
<dbReference type="AlphaFoldDB" id="A0A5E4QNC8"/>
<keyword evidence="3" id="KW-0677">Repeat</keyword>
<evidence type="ECO:0000259" key="8">
    <source>
        <dbReference type="PROSITE" id="PS50157"/>
    </source>
</evidence>
<feature type="domain" description="C2H2-type" evidence="8">
    <location>
        <begin position="145"/>
        <end position="173"/>
    </location>
</feature>
<evidence type="ECO:0000256" key="2">
    <source>
        <dbReference type="ARBA" id="ARBA00022723"/>
    </source>
</evidence>
<evidence type="ECO:0000256" key="7">
    <source>
        <dbReference type="PROSITE-ProRule" id="PRU00042"/>
    </source>
</evidence>